<accession>A0ABV2FL63</accession>
<organism evidence="1 2">
    <name type="scientific">Streptococcus rupicaprae</name>
    <dbReference type="NCBI Taxonomy" id="759619"/>
    <lineage>
        <taxon>Bacteria</taxon>
        <taxon>Bacillati</taxon>
        <taxon>Bacillota</taxon>
        <taxon>Bacilli</taxon>
        <taxon>Lactobacillales</taxon>
        <taxon>Streptococcaceae</taxon>
        <taxon>Streptococcus</taxon>
    </lineage>
</organism>
<reference evidence="1 2" key="1">
    <citation type="submission" date="2024-06" db="EMBL/GenBank/DDBJ databases">
        <title>Genomic Encyclopedia of Type Strains, Phase IV (KMG-IV): sequencing the most valuable type-strain genomes for metagenomic binning, comparative biology and taxonomic classification.</title>
        <authorList>
            <person name="Goeker M."/>
        </authorList>
    </citation>
    <scope>NUCLEOTIDE SEQUENCE [LARGE SCALE GENOMIC DNA]</scope>
    <source>
        <strain evidence="1 2">DSM 28303</strain>
    </source>
</reference>
<dbReference type="Gene3D" id="3.40.30.10">
    <property type="entry name" value="Glutaredoxin"/>
    <property type="match status" value="1"/>
</dbReference>
<evidence type="ECO:0000313" key="1">
    <source>
        <dbReference type="EMBL" id="MET3559287.1"/>
    </source>
</evidence>
<name>A0ABV2FL63_9STRE</name>
<gene>
    <name evidence="1" type="ORF">ABID29_002441</name>
</gene>
<proteinExistence type="predicted"/>
<comment type="caution">
    <text evidence="1">The sequence shown here is derived from an EMBL/GenBank/DDBJ whole genome shotgun (WGS) entry which is preliminary data.</text>
</comment>
<protein>
    <submittedName>
        <fullName evidence="1">Arsenate reductase-like glutaredoxin family protein</fullName>
    </submittedName>
</protein>
<sequence>MLRIYLGKNKIRNKTFLEQLEKYGVCYEAHHVEDLDKLTLLEMMSYSVDCFEFLSPTLLRFKRSDYMTTNQLIELILSKKSTSLRLPLAIHKRRVYPDLSSDDLRTFIPRKLKLGGFRQTLNEQSEV</sequence>
<keyword evidence="2" id="KW-1185">Reference proteome</keyword>
<dbReference type="EMBL" id="JBEPLO010000047">
    <property type="protein sequence ID" value="MET3559287.1"/>
    <property type="molecule type" value="Genomic_DNA"/>
</dbReference>
<dbReference type="RefSeq" id="WP_354366371.1">
    <property type="nucleotide sequence ID" value="NZ_JBEPLO010000047.1"/>
</dbReference>
<evidence type="ECO:0000313" key="2">
    <source>
        <dbReference type="Proteomes" id="UP001549122"/>
    </source>
</evidence>
<dbReference type="Proteomes" id="UP001549122">
    <property type="component" value="Unassembled WGS sequence"/>
</dbReference>